<keyword evidence="1" id="KW-0732">Signal</keyword>
<feature type="chain" id="PRO_5046552840" evidence="1">
    <location>
        <begin position="21"/>
        <end position="411"/>
    </location>
</feature>
<comment type="caution">
    <text evidence="2">The sequence shown here is derived from an EMBL/GenBank/DDBJ whole genome shotgun (WGS) entry which is preliminary data.</text>
</comment>
<dbReference type="PROSITE" id="PS51257">
    <property type="entry name" value="PROKAR_LIPOPROTEIN"/>
    <property type="match status" value="1"/>
</dbReference>
<keyword evidence="3" id="KW-1185">Reference proteome</keyword>
<dbReference type="EMBL" id="JBBHLI010000007">
    <property type="protein sequence ID" value="MEK9501839.1"/>
    <property type="molecule type" value="Genomic_DNA"/>
</dbReference>
<sequence length="411" mass="44273">MIRIARGRFAYAPLVTVVLAACGGGGSGSTDAWSGSVTDSAGVTVVANPQEGIWGGTPGWSLAEEFRAGGMEAPTEAQIAQIAPMGLDLDAEGHVYVGDTQAQTVQVYDTDGTFLRTIGSPGQGPGEIGPGMTALFVVGDRLWVADLGNVRINRYALDGTFDQSVPLDFTSGIPIRWDELEGDRVVVQLRGIDPSAPSGDALVFLGDAIGDTLAVLPQGQSFQLTGGAPQFRFFEAEPVWDAASDGRLMSAMNSDYRVEVRTPEGQLTRVLTRDFVRRPVTESDQQNMRVAIRQLMIDQGAPPQAVEMIMGQATFADFYPAFAQLLAGPAGSLWIQRIATAEELGASDDFDLQNLGSDDWDVFDAEGRYLGVVTMPEKFTPMRVDGDAFWGVQRDEFDVQSIVRYRLNETS</sequence>
<name>A0ABU9EAR2_9BACT</name>
<accession>A0ABU9EAR2</accession>
<protein>
    <submittedName>
        <fullName evidence="2">6-bladed beta-propeller</fullName>
    </submittedName>
</protein>
<dbReference type="SUPFAM" id="SSF63825">
    <property type="entry name" value="YWTD domain"/>
    <property type="match status" value="1"/>
</dbReference>
<proteinExistence type="predicted"/>
<dbReference type="Gene3D" id="2.120.10.30">
    <property type="entry name" value="TolB, C-terminal domain"/>
    <property type="match status" value="1"/>
</dbReference>
<dbReference type="Proteomes" id="UP001484239">
    <property type="component" value="Unassembled WGS sequence"/>
</dbReference>
<evidence type="ECO:0000256" key="1">
    <source>
        <dbReference type="SAM" id="SignalP"/>
    </source>
</evidence>
<dbReference type="RefSeq" id="WP_405287203.1">
    <property type="nucleotide sequence ID" value="NZ_JBBHLI010000007.1"/>
</dbReference>
<evidence type="ECO:0000313" key="3">
    <source>
        <dbReference type="Proteomes" id="UP001484239"/>
    </source>
</evidence>
<evidence type="ECO:0000313" key="2">
    <source>
        <dbReference type="EMBL" id="MEK9501839.1"/>
    </source>
</evidence>
<gene>
    <name evidence="2" type="ORF">WI372_12680</name>
</gene>
<organism evidence="2 3">
    <name type="scientific">Gaopeijia maritima</name>
    <dbReference type="NCBI Taxonomy" id="3119007"/>
    <lineage>
        <taxon>Bacteria</taxon>
        <taxon>Pseudomonadati</taxon>
        <taxon>Gemmatimonadota</taxon>
        <taxon>Longimicrobiia</taxon>
        <taxon>Gaopeijiales</taxon>
        <taxon>Gaopeijiaceae</taxon>
        <taxon>Gaopeijia</taxon>
    </lineage>
</organism>
<dbReference type="InterPro" id="IPR011042">
    <property type="entry name" value="6-blade_b-propeller_TolB-like"/>
</dbReference>
<dbReference type="Pfam" id="PF17170">
    <property type="entry name" value="DUF5128"/>
    <property type="match status" value="1"/>
</dbReference>
<reference evidence="2 3" key="1">
    <citation type="submission" date="2024-02" db="EMBL/GenBank/DDBJ databases">
        <title>A novel Gemmatimonadota bacterium.</title>
        <authorList>
            <person name="Du Z.-J."/>
            <person name="Ye Y.-Q."/>
        </authorList>
    </citation>
    <scope>NUCLEOTIDE SEQUENCE [LARGE SCALE GENOMIC DNA]</scope>
    <source>
        <strain evidence="2 3">DH-20</strain>
    </source>
</reference>
<feature type="signal peptide" evidence="1">
    <location>
        <begin position="1"/>
        <end position="20"/>
    </location>
</feature>